<dbReference type="AlphaFoldDB" id="A0AAV5M2L8"/>
<organism evidence="2 3">
    <name type="scientific">Rubroshorea leprosula</name>
    <dbReference type="NCBI Taxonomy" id="152421"/>
    <lineage>
        <taxon>Eukaryota</taxon>
        <taxon>Viridiplantae</taxon>
        <taxon>Streptophyta</taxon>
        <taxon>Embryophyta</taxon>
        <taxon>Tracheophyta</taxon>
        <taxon>Spermatophyta</taxon>
        <taxon>Magnoliopsida</taxon>
        <taxon>eudicotyledons</taxon>
        <taxon>Gunneridae</taxon>
        <taxon>Pentapetalae</taxon>
        <taxon>rosids</taxon>
        <taxon>malvids</taxon>
        <taxon>Malvales</taxon>
        <taxon>Dipterocarpaceae</taxon>
        <taxon>Rubroshorea</taxon>
    </lineage>
</organism>
<proteinExistence type="predicted"/>
<comment type="caution">
    <text evidence="2">The sequence shown here is derived from an EMBL/GenBank/DDBJ whole genome shotgun (WGS) entry which is preliminary data.</text>
</comment>
<dbReference type="Proteomes" id="UP001054252">
    <property type="component" value="Unassembled WGS sequence"/>
</dbReference>
<keyword evidence="1" id="KW-0812">Transmembrane</keyword>
<feature type="transmembrane region" description="Helical" evidence="1">
    <location>
        <begin position="21"/>
        <end position="47"/>
    </location>
</feature>
<evidence type="ECO:0000256" key="1">
    <source>
        <dbReference type="SAM" id="Phobius"/>
    </source>
</evidence>
<keyword evidence="1" id="KW-0472">Membrane</keyword>
<accession>A0AAV5M2L8</accession>
<keyword evidence="1" id="KW-1133">Transmembrane helix</keyword>
<dbReference type="EMBL" id="BPVZ01000169">
    <property type="protein sequence ID" value="GKV43529.1"/>
    <property type="molecule type" value="Genomic_DNA"/>
</dbReference>
<gene>
    <name evidence="2" type="ORF">SLEP1_g50810</name>
</gene>
<sequence>MVIFTIWVWGKDGTFLKFSQVGYKCFIPCFWGVRGGCLSCLLGFILIRSI</sequence>
<evidence type="ECO:0000313" key="3">
    <source>
        <dbReference type="Proteomes" id="UP001054252"/>
    </source>
</evidence>
<reference evidence="2 3" key="1">
    <citation type="journal article" date="2021" name="Commun. Biol.">
        <title>The genome of Shorea leprosula (Dipterocarpaceae) highlights the ecological relevance of drought in aseasonal tropical rainforests.</title>
        <authorList>
            <person name="Ng K.K.S."/>
            <person name="Kobayashi M.J."/>
            <person name="Fawcett J.A."/>
            <person name="Hatakeyama M."/>
            <person name="Paape T."/>
            <person name="Ng C.H."/>
            <person name="Ang C.C."/>
            <person name="Tnah L.H."/>
            <person name="Lee C.T."/>
            <person name="Nishiyama T."/>
            <person name="Sese J."/>
            <person name="O'Brien M.J."/>
            <person name="Copetti D."/>
            <person name="Mohd Noor M.I."/>
            <person name="Ong R.C."/>
            <person name="Putra M."/>
            <person name="Sireger I.Z."/>
            <person name="Indrioko S."/>
            <person name="Kosugi Y."/>
            <person name="Izuno A."/>
            <person name="Isagi Y."/>
            <person name="Lee S.L."/>
            <person name="Shimizu K.K."/>
        </authorList>
    </citation>
    <scope>NUCLEOTIDE SEQUENCE [LARGE SCALE GENOMIC DNA]</scope>
    <source>
        <strain evidence="2">214</strain>
    </source>
</reference>
<protein>
    <submittedName>
        <fullName evidence="2">Uncharacterized protein</fullName>
    </submittedName>
</protein>
<evidence type="ECO:0000313" key="2">
    <source>
        <dbReference type="EMBL" id="GKV43529.1"/>
    </source>
</evidence>
<name>A0AAV5M2L8_9ROSI</name>
<keyword evidence="3" id="KW-1185">Reference proteome</keyword>